<dbReference type="OrthoDB" id="9778912at2"/>
<dbReference type="InterPro" id="IPR004136">
    <property type="entry name" value="NMO"/>
</dbReference>
<organism evidence="4 5">
    <name type="scientific">Oceanococcus atlanticus</name>
    <dbReference type="NCBI Taxonomy" id="1317117"/>
    <lineage>
        <taxon>Bacteria</taxon>
        <taxon>Pseudomonadati</taxon>
        <taxon>Pseudomonadota</taxon>
        <taxon>Gammaproteobacteria</taxon>
        <taxon>Chromatiales</taxon>
        <taxon>Oceanococcaceae</taxon>
        <taxon>Oceanococcus</taxon>
    </lineage>
</organism>
<dbReference type="Gene3D" id="3.20.20.70">
    <property type="entry name" value="Aldolase class I"/>
    <property type="match status" value="1"/>
</dbReference>
<comment type="caution">
    <text evidence="4">The sequence shown here is derived from an EMBL/GenBank/DDBJ whole genome shotgun (WGS) entry which is preliminary data.</text>
</comment>
<evidence type="ECO:0000313" key="4">
    <source>
        <dbReference type="EMBL" id="ORE88419.1"/>
    </source>
</evidence>
<dbReference type="GO" id="GO:0051213">
    <property type="term" value="F:dioxygenase activity"/>
    <property type="evidence" value="ECO:0007669"/>
    <property type="project" value="UniProtKB-KW"/>
</dbReference>
<dbReference type="CDD" id="cd04730">
    <property type="entry name" value="NPD_like"/>
    <property type="match status" value="1"/>
</dbReference>
<evidence type="ECO:0000313" key="5">
    <source>
        <dbReference type="Proteomes" id="UP000192342"/>
    </source>
</evidence>
<dbReference type="STRING" id="1317117.ATO7_01050"/>
<name>A0A1Y1SGU4_9GAMM</name>
<dbReference type="SUPFAM" id="SSF51412">
    <property type="entry name" value="Inosine monophosphate dehydrogenase (IMPDH)"/>
    <property type="match status" value="1"/>
</dbReference>
<dbReference type="Pfam" id="PF03060">
    <property type="entry name" value="NMO"/>
    <property type="match status" value="1"/>
</dbReference>
<dbReference type="PANTHER" id="PTHR32332">
    <property type="entry name" value="2-NITROPROPANE DIOXYGENASE"/>
    <property type="match status" value="1"/>
</dbReference>
<reference evidence="4 5" key="1">
    <citation type="submission" date="2013-04" db="EMBL/GenBank/DDBJ databases">
        <title>Oceanococcus atlanticus 22II-S10r2 Genome Sequencing.</title>
        <authorList>
            <person name="Lai Q."/>
            <person name="Li G."/>
            <person name="Shao Z."/>
        </authorList>
    </citation>
    <scope>NUCLEOTIDE SEQUENCE [LARGE SCALE GENOMIC DNA]</scope>
    <source>
        <strain evidence="4 5">22II-S10r2</strain>
    </source>
</reference>
<keyword evidence="4" id="KW-0223">Dioxygenase</keyword>
<dbReference type="PANTHER" id="PTHR32332:SF20">
    <property type="entry name" value="2-NITROPROPANE DIOXYGENASE-LIKE PROTEIN"/>
    <property type="match status" value="1"/>
</dbReference>
<dbReference type="GO" id="GO:0018580">
    <property type="term" value="F:nitronate monooxygenase activity"/>
    <property type="evidence" value="ECO:0007669"/>
    <property type="project" value="InterPro"/>
</dbReference>
<dbReference type="EMBL" id="AQQV01000001">
    <property type="protein sequence ID" value="ORE88419.1"/>
    <property type="molecule type" value="Genomic_DNA"/>
</dbReference>
<dbReference type="InterPro" id="IPR013785">
    <property type="entry name" value="Aldolase_TIM"/>
</dbReference>
<proteinExistence type="predicted"/>
<dbReference type="RefSeq" id="WP_083559064.1">
    <property type="nucleotide sequence ID" value="NZ_AQQV01000001.1"/>
</dbReference>
<evidence type="ECO:0000256" key="1">
    <source>
        <dbReference type="ARBA" id="ARBA00022630"/>
    </source>
</evidence>
<accession>A0A1Y1SGU4</accession>
<sequence>MSLQDSAHVSGGQHRVSSALANLHALGVRHAVMQAGMSTASGPKLAGAVSAVGGIGTLGLHDVSVWESVIEQTKAEAQGRPMCANLLLPYTRRRHVEILIRQRVPMVTLFWGHAPQLIRQLQSHDVFVFQQIGSEEEARKALDAGIDGLIVQGLEAGGHVRAQARLETLLPRISELSAELPVFAAGGVYSAKDAAHAVALGADGVCSGTRFLLTPESHIHEAYRQRLLDADSTMLTHLFGLGWPDLHRVVPNAATDRWCDEDGAIPTWLHRLNAAFSFTRKIVPMKAGIAKAQQPGRPFFSPALMDSHMPAELVEATALYAGEHIARIRRLESAANVVRELARGLEAGNNQVAVSG</sequence>
<gene>
    <name evidence="4" type="ORF">ATO7_01050</name>
</gene>
<evidence type="ECO:0000256" key="3">
    <source>
        <dbReference type="ARBA" id="ARBA00023002"/>
    </source>
</evidence>
<protein>
    <submittedName>
        <fullName evidence="4">2-nitropropane dioxygenase</fullName>
    </submittedName>
</protein>
<keyword evidence="1" id="KW-0285">Flavoprotein</keyword>
<evidence type="ECO:0000256" key="2">
    <source>
        <dbReference type="ARBA" id="ARBA00022643"/>
    </source>
</evidence>
<dbReference type="AlphaFoldDB" id="A0A1Y1SGU4"/>
<dbReference type="Proteomes" id="UP000192342">
    <property type="component" value="Unassembled WGS sequence"/>
</dbReference>
<keyword evidence="3" id="KW-0560">Oxidoreductase</keyword>
<keyword evidence="2" id="KW-0288">FMN</keyword>
<keyword evidence="5" id="KW-1185">Reference proteome</keyword>